<accession>A0ABN3Q6U4</accession>
<comment type="caution">
    <text evidence="1">The sequence shown here is derived from an EMBL/GenBank/DDBJ whole genome shotgun (WGS) entry which is preliminary data.</text>
</comment>
<evidence type="ECO:0000313" key="2">
    <source>
        <dbReference type="Proteomes" id="UP001501509"/>
    </source>
</evidence>
<sequence>MVTALMKVKHPHNGTRDHATDAGPSRDEEQAFMRVMEGYSDIVRDALDNAEVSVGCVHGITPHAIEEYGDLPGAALMVSWLEADGQVVAKAVWIPWPLLPMLFAVSDTLRSQEFATGMDALAQVAPGGEC</sequence>
<dbReference type="RefSeq" id="WP_344546074.1">
    <property type="nucleotide sequence ID" value="NZ_BAAATD010000009.1"/>
</dbReference>
<dbReference type="EMBL" id="BAAATD010000009">
    <property type="protein sequence ID" value="GAA2618601.1"/>
    <property type="molecule type" value="Genomic_DNA"/>
</dbReference>
<evidence type="ECO:0000313" key="1">
    <source>
        <dbReference type="EMBL" id="GAA2618601.1"/>
    </source>
</evidence>
<proteinExistence type="predicted"/>
<gene>
    <name evidence="1" type="ORF">GCM10010411_62590</name>
</gene>
<keyword evidence="2" id="KW-1185">Reference proteome</keyword>
<dbReference type="Proteomes" id="UP001501509">
    <property type="component" value="Unassembled WGS sequence"/>
</dbReference>
<evidence type="ECO:0008006" key="3">
    <source>
        <dbReference type="Google" id="ProtNLM"/>
    </source>
</evidence>
<reference evidence="1 2" key="1">
    <citation type="journal article" date="2019" name="Int. J. Syst. Evol. Microbiol.">
        <title>The Global Catalogue of Microorganisms (GCM) 10K type strain sequencing project: providing services to taxonomists for standard genome sequencing and annotation.</title>
        <authorList>
            <consortium name="The Broad Institute Genomics Platform"/>
            <consortium name="The Broad Institute Genome Sequencing Center for Infectious Disease"/>
            <person name="Wu L."/>
            <person name="Ma J."/>
        </authorList>
    </citation>
    <scope>NUCLEOTIDE SEQUENCE [LARGE SCALE GENOMIC DNA]</scope>
    <source>
        <strain evidence="1 2">JCM 6833</strain>
    </source>
</reference>
<organism evidence="1 2">
    <name type="scientific">Actinomadura fulvescens</name>
    <dbReference type="NCBI Taxonomy" id="46160"/>
    <lineage>
        <taxon>Bacteria</taxon>
        <taxon>Bacillati</taxon>
        <taxon>Actinomycetota</taxon>
        <taxon>Actinomycetes</taxon>
        <taxon>Streptosporangiales</taxon>
        <taxon>Thermomonosporaceae</taxon>
        <taxon>Actinomadura</taxon>
    </lineage>
</organism>
<protein>
    <recommendedName>
        <fullName evidence="3">DUF3806 domain-containing protein</fullName>
    </recommendedName>
</protein>
<name>A0ABN3Q6U4_9ACTN</name>